<dbReference type="PANTHER" id="PTHR37067:SF3">
    <property type="entry name" value="PX DOMAIN-CONTAINING PROTEIN"/>
    <property type="match status" value="1"/>
</dbReference>
<evidence type="ECO:0000313" key="2">
    <source>
        <dbReference type="Proteomes" id="UP001497512"/>
    </source>
</evidence>
<accession>A0ABP0UWV3</accession>
<keyword evidence="2" id="KW-1185">Reference proteome</keyword>
<sequence>MSSNRASEYVKDNDVRLGLRVSTNWANDSDAEENDPAFASNILSCTYIVLHNPVLRVCSRHDVANYIRVVCDVNLQPIARHLRRAWAFSIAMDFATHQRTSYLDVRF</sequence>
<dbReference type="Proteomes" id="UP001497512">
    <property type="component" value="Chromosome 7"/>
</dbReference>
<protein>
    <submittedName>
        <fullName evidence="1">Uncharacterized protein</fullName>
    </submittedName>
</protein>
<dbReference type="PANTHER" id="PTHR37067">
    <property type="entry name" value="PX DOMAIN-CONTAINING PROTEIN"/>
    <property type="match status" value="1"/>
</dbReference>
<name>A0ABP0UWV3_9BRYO</name>
<proteinExistence type="predicted"/>
<gene>
    <name evidence="1" type="ORF">CSSPTR1EN2_LOCUS20763</name>
</gene>
<organism evidence="1 2">
    <name type="scientific">Sphagnum troendelagicum</name>
    <dbReference type="NCBI Taxonomy" id="128251"/>
    <lineage>
        <taxon>Eukaryota</taxon>
        <taxon>Viridiplantae</taxon>
        <taxon>Streptophyta</taxon>
        <taxon>Embryophyta</taxon>
        <taxon>Bryophyta</taxon>
        <taxon>Sphagnophytina</taxon>
        <taxon>Sphagnopsida</taxon>
        <taxon>Sphagnales</taxon>
        <taxon>Sphagnaceae</taxon>
        <taxon>Sphagnum</taxon>
    </lineage>
</organism>
<dbReference type="EMBL" id="OZ019899">
    <property type="protein sequence ID" value="CAK9231584.1"/>
    <property type="molecule type" value="Genomic_DNA"/>
</dbReference>
<evidence type="ECO:0000313" key="1">
    <source>
        <dbReference type="EMBL" id="CAK9231584.1"/>
    </source>
</evidence>
<reference evidence="1" key="1">
    <citation type="submission" date="2024-02" db="EMBL/GenBank/DDBJ databases">
        <authorList>
            <consortium name="ELIXIR-Norway"/>
            <consortium name="Elixir Norway"/>
        </authorList>
    </citation>
    <scope>NUCLEOTIDE SEQUENCE</scope>
</reference>